<evidence type="ECO:0000259" key="2">
    <source>
        <dbReference type="Pfam" id="PF06722"/>
    </source>
</evidence>
<organism evidence="3 4">
    <name type="scientific">Actinomadura chokoriensis</name>
    <dbReference type="NCBI Taxonomy" id="454156"/>
    <lineage>
        <taxon>Bacteria</taxon>
        <taxon>Bacillati</taxon>
        <taxon>Actinomycetota</taxon>
        <taxon>Actinomycetes</taxon>
        <taxon>Streptosporangiales</taxon>
        <taxon>Thermomonosporaceae</taxon>
        <taxon>Actinomadura</taxon>
    </lineage>
</organism>
<dbReference type="SUPFAM" id="SSF53756">
    <property type="entry name" value="UDP-Glycosyltransferase/glycogen phosphorylase"/>
    <property type="match status" value="1"/>
</dbReference>
<dbReference type="CDD" id="cd03784">
    <property type="entry name" value="GT1_Gtf-like"/>
    <property type="match status" value="1"/>
</dbReference>
<accession>A0ABV4QT88</accession>
<protein>
    <submittedName>
        <fullName evidence="3">Glycosyltransferase</fullName>
    </submittedName>
</protein>
<dbReference type="Proteomes" id="UP001569904">
    <property type="component" value="Unassembled WGS sequence"/>
</dbReference>
<dbReference type="InterPro" id="IPR002213">
    <property type="entry name" value="UDP_glucos_trans"/>
</dbReference>
<proteinExistence type="predicted"/>
<dbReference type="InterPro" id="IPR010610">
    <property type="entry name" value="EryCIII-like_C"/>
</dbReference>
<feature type="domain" description="Glycosyltransferase family 28 N-terminal" evidence="1">
    <location>
        <begin position="4"/>
        <end position="140"/>
    </location>
</feature>
<name>A0ABV4QT88_9ACTN</name>
<dbReference type="InterPro" id="IPR050426">
    <property type="entry name" value="Glycosyltransferase_28"/>
</dbReference>
<evidence type="ECO:0000259" key="1">
    <source>
        <dbReference type="Pfam" id="PF03033"/>
    </source>
</evidence>
<evidence type="ECO:0000313" key="3">
    <source>
        <dbReference type="EMBL" id="MFA1553814.1"/>
    </source>
</evidence>
<dbReference type="PANTHER" id="PTHR48050:SF13">
    <property type="entry name" value="STEROL 3-BETA-GLUCOSYLTRANSFERASE UGT80A2"/>
    <property type="match status" value="1"/>
</dbReference>
<dbReference type="RefSeq" id="WP_371940208.1">
    <property type="nucleotide sequence ID" value="NZ_JAXCEH010000004.1"/>
</dbReference>
<comment type="caution">
    <text evidence="3">The sequence shown here is derived from an EMBL/GenBank/DDBJ whole genome shotgun (WGS) entry which is preliminary data.</text>
</comment>
<sequence>MSRITIFAAGSRGDIQPCVALGRALRARGDEVRLVASARYAPMAVAAGLELAPLTADPTEILESDAGQELLAGGRNPVKFLGGFRRILGPMAERLLTECLDACKDADLILGPTLGFLPRHIGEHLGVPWALIHFQPSEPTGAFPHPLVPQARVLGPWARRASFRAVDQIAWQLSRPFINPWRDETLGLPRLPLRGQRPDGAVLACFSPVVVQRPRDWGANVHLTGYWFLDEPEWEPPTELAEFLTAGPAPVYVGFGSMVPKDSEMTDLTVRTALKLAGVRGIVQGDPESSDDQILAVRDVPHSWLFPRMAAVVHHGGAGTTAAGLRAGVPTVVCPFFGDQPYWGERVAALGAGPRPLPFGAMTVPRLASKIRRAVQDQEMADRADDLGRRIRAEDGVERAREIVDSLVRIR</sequence>
<dbReference type="EMBL" id="JAXCEH010000004">
    <property type="protein sequence ID" value="MFA1553814.1"/>
    <property type="molecule type" value="Genomic_DNA"/>
</dbReference>
<dbReference type="Gene3D" id="3.40.50.2000">
    <property type="entry name" value="Glycogen Phosphorylase B"/>
    <property type="match status" value="2"/>
</dbReference>
<keyword evidence="4" id="KW-1185">Reference proteome</keyword>
<dbReference type="Pfam" id="PF03033">
    <property type="entry name" value="Glyco_transf_28"/>
    <property type="match status" value="1"/>
</dbReference>
<dbReference type="PANTHER" id="PTHR48050">
    <property type="entry name" value="STEROL 3-BETA-GLUCOSYLTRANSFERASE"/>
    <property type="match status" value="1"/>
</dbReference>
<dbReference type="InterPro" id="IPR004276">
    <property type="entry name" value="GlycoTrans_28_N"/>
</dbReference>
<dbReference type="Pfam" id="PF06722">
    <property type="entry name" value="EryCIII-like_C"/>
    <property type="match status" value="1"/>
</dbReference>
<evidence type="ECO:0000313" key="4">
    <source>
        <dbReference type="Proteomes" id="UP001569904"/>
    </source>
</evidence>
<feature type="domain" description="Erythromycin biosynthesis protein CIII-like C-terminal" evidence="2">
    <location>
        <begin position="292"/>
        <end position="389"/>
    </location>
</feature>
<gene>
    <name evidence="3" type="ORF">SM436_08945</name>
</gene>
<reference evidence="3 4" key="1">
    <citation type="submission" date="2023-11" db="EMBL/GenBank/DDBJ databases">
        <title>Actinomadura monticuli sp. nov., isolated from volcanic ash.</title>
        <authorList>
            <person name="Lee S.D."/>
            <person name="Yang H."/>
            <person name="Kim I.S."/>
        </authorList>
    </citation>
    <scope>NUCLEOTIDE SEQUENCE [LARGE SCALE GENOMIC DNA]</scope>
    <source>
        <strain evidence="3 4">DSM 45346</strain>
    </source>
</reference>